<name>A0ABY9CUJ5_VITVI</name>
<organism evidence="2 3">
    <name type="scientific">Vitis vinifera</name>
    <name type="common">Grape</name>
    <dbReference type="NCBI Taxonomy" id="29760"/>
    <lineage>
        <taxon>Eukaryota</taxon>
        <taxon>Viridiplantae</taxon>
        <taxon>Streptophyta</taxon>
        <taxon>Embryophyta</taxon>
        <taxon>Tracheophyta</taxon>
        <taxon>Spermatophyta</taxon>
        <taxon>Magnoliopsida</taxon>
        <taxon>eudicotyledons</taxon>
        <taxon>Gunneridae</taxon>
        <taxon>Pentapetalae</taxon>
        <taxon>rosids</taxon>
        <taxon>Vitales</taxon>
        <taxon>Vitaceae</taxon>
        <taxon>Viteae</taxon>
        <taxon>Vitis</taxon>
    </lineage>
</organism>
<dbReference type="Proteomes" id="UP001227230">
    <property type="component" value="Chromosome 11"/>
</dbReference>
<accession>A0ABY9CUJ5</accession>
<evidence type="ECO:0000256" key="1">
    <source>
        <dbReference type="SAM" id="MobiDB-lite"/>
    </source>
</evidence>
<evidence type="ECO:0000313" key="3">
    <source>
        <dbReference type="Proteomes" id="UP001227230"/>
    </source>
</evidence>
<feature type="region of interest" description="Disordered" evidence="1">
    <location>
        <begin position="227"/>
        <end position="258"/>
    </location>
</feature>
<reference evidence="2 3" key="1">
    <citation type="journal article" date="2023" name="Hortic Res">
        <title>The complete reference genome for grapevine (Vitis vinifera L.) genetics and breeding.</title>
        <authorList>
            <person name="Shi X."/>
            <person name="Cao S."/>
            <person name="Wang X."/>
            <person name="Huang S."/>
            <person name="Wang Y."/>
            <person name="Liu Z."/>
            <person name="Liu W."/>
            <person name="Leng X."/>
            <person name="Peng Y."/>
            <person name="Wang N."/>
            <person name="Wang Y."/>
            <person name="Ma Z."/>
            <person name="Xu X."/>
            <person name="Zhang F."/>
            <person name="Xue H."/>
            <person name="Zhong H."/>
            <person name="Wang Y."/>
            <person name="Zhang K."/>
            <person name="Velt A."/>
            <person name="Avia K."/>
            <person name="Holtgrawe D."/>
            <person name="Grimplet J."/>
            <person name="Matus J.T."/>
            <person name="Ware D."/>
            <person name="Wu X."/>
            <person name="Wang H."/>
            <person name="Liu C."/>
            <person name="Fang Y."/>
            <person name="Rustenholz C."/>
            <person name="Cheng Z."/>
            <person name="Xiao H."/>
            <person name="Zhou Y."/>
        </authorList>
    </citation>
    <scope>NUCLEOTIDE SEQUENCE [LARGE SCALE GENOMIC DNA]</scope>
    <source>
        <strain evidence="3">cv. Pinot noir / PN40024</strain>
        <tissue evidence="2">Leaf</tissue>
    </source>
</reference>
<dbReference type="PANTHER" id="PTHR33167:SF33">
    <property type="entry name" value="MYB-CC TYPE TRANSCRIPTION FACTOR LHEQLE-CONTAINING DOMAIN-CONTAINING PROTEIN"/>
    <property type="match status" value="1"/>
</dbReference>
<sequence length="277" mass="31607">MGTKFQYMINVLATSPNSSRLTEKPMDDWDYFKNKELKVDFKRNCIDKLHNSMDRILEQNNVETIKKTMLMHEDVFKHQVQELHRLYSVQKMLMKELKGEKKQTRLWSPRAGLISQHHLPCGDSFWVQDDPSSRELSSSCSGDTLRMARGLDLKRANQEGVSTAFNAIDEAHQHPEDNKMSLVEESEVELTLSIGTPTSRKKKPENHQPNRSLELACSELTNNEIPDLGSSSSFKSDRGDECSDLANAASSSSATTEDYRKQPLWLFQGLSLNRTQL</sequence>
<proteinExistence type="predicted"/>
<dbReference type="EMBL" id="CP126658">
    <property type="protein sequence ID" value="WJZ98804.1"/>
    <property type="molecule type" value="Genomic_DNA"/>
</dbReference>
<dbReference type="PANTHER" id="PTHR33167">
    <property type="entry name" value="TRANSCRIPTION FACTOR, PUTATIVE (DUF863)-RELATED"/>
    <property type="match status" value="1"/>
</dbReference>
<evidence type="ECO:0000313" key="2">
    <source>
        <dbReference type="EMBL" id="WJZ98804.1"/>
    </source>
</evidence>
<feature type="region of interest" description="Disordered" evidence="1">
    <location>
        <begin position="192"/>
        <end position="211"/>
    </location>
</feature>
<gene>
    <name evidence="2" type="ORF">VitviT2T_017307</name>
</gene>
<keyword evidence="3" id="KW-1185">Reference proteome</keyword>
<protein>
    <submittedName>
        <fullName evidence="2">Uncharacterized protein</fullName>
    </submittedName>
</protein>